<protein>
    <submittedName>
        <fullName evidence="1">Uncharacterized protein</fullName>
    </submittedName>
</protein>
<dbReference type="Proteomes" id="UP001233999">
    <property type="component" value="Unassembled WGS sequence"/>
</dbReference>
<evidence type="ECO:0000313" key="1">
    <source>
        <dbReference type="EMBL" id="KAJ9598333.1"/>
    </source>
</evidence>
<comment type="caution">
    <text evidence="1">The sequence shown here is derived from an EMBL/GenBank/DDBJ whole genome shotgun (WGS) entry which is preliminary data.</text>
</comment>
<organism evidence="1 2">
    <name type="scientific">Diploptera punctata</name>
    <name type="common">Pacific beetle cockroach</name>
    <dbReference type="NCBI Taxonomy" id="6984"/>
    <lineage>
        <taxon>Eukaryota</taxon>
        <taxon>Metazoa</taxon>
        <taxon>Ecdysozoa</taxon>
        <taxon>Arthropoda</taxon>
        <taxon>Hexapoda</taxon>
        <taxon>Insecta</taxon>
        <taxon>Pterygota</taxon>
        <taxon>Neoptera</taxon>
        <taxon>Polyneoptera</taxon>
        <taxon>Dictyoptera</taxon>
        <taxon>Blattodea</taxon>
        <taxon>Blaberoidea</taxon>
        <taxon>Blaberidae</taxon>
        <taxon>Diplopterinae</taxon>
        <taxon>Diploptera</taxon>
    </lineage>
</organism>
<proteinExistence type="predicted"/>
<name>A0AAD8EPZ7_DIPPU</name>
<gene>
    <name evidence="1" type="ORF">L9F63_011011</name>
</gene>
<keyword evidence="2" id="KW-1185">Reference proteome</keyword>
<feature type="non-terminal residue" evidence="1">
    <location>
        <position position="1"/>
    </location>
</feature>
<accession>A0AAD8EPZ7</accession>
<reference evidence="1" key="2">
    <citation type="submission" date="2023-05" db="EMBL/GenBank/DDBJ databases">
        <authorList>
            <person name="Fouks B."/>
        </authorList>
    </citation>
    <scope>NUCLEOTIDE SEQUENCE</scope>
    <source>
        <strain evidence="1">Stay&amp;Tobe</strain>
        <tissue evidence="1">Testes</tissue>
    </source>
</reference>
<reference evidence="1" key="1">
    <citation type="journal article" date="2023" name="IScience">
        <title>Live-bearing cockroach genome reveals convergent evolutionary mechanisms linked to viviparity in insects and beyond.</title>
        <authorList>
            <person name="Fouks B."/>
            <person name="Harrison M.C."/>
            <person name="Mikhailova A.A."/>
            <person name="Marchal E."/>
            <person name="English S."/>
            <person name="Carruthers M."/>
            <person name="Jennings E.C."/>
            <person name="Chiamaka E.L."/>
            <person name="Frigard R.A."/>
            <person name="Pippel M."/>
            <person name="Attardo G.M."/>
            <person name="Benoit J.B."/>
            <person name="Bornberg-Bauer E."/>
            <person name="Tobe S.S."/>
        </authorList>
    </citation>
    <scope>NUCLEOTIDE SEQUENCE</scope>
    <source>
        <strain evidence="1">Stay&amp;Tobe</strain>
    </source>
</reference>
<sequence length="69" mass="7861">NLFTSSLENTFDFFGRCPTFSLFKKHNNLVKLSISISLFNFIIVFSIENSHHKLPGLVNLLLLITKYAG</sequence>
<dbReference type="AlphaFoldDB" id="A0AAD8EPZ7"/>
<dbReference type="EMBL" id="JASPKZ010001229">
    <property type="protein sequence ID" value="KAJ9598333.1"/>
    <property type="molecule type" value="Genomic_DNA"/>
</dbReference>
<evidence type="ECO:0000313" key="2">
    <source>
        <dbReference type="Proteomes" id="UP001233999"/>
    </source>
</evidence>